<dbReference type="PANTHER" id="PTHR23150:SF19">
    <property type="entry name" value="FORMYLGLYCINE-GENERATING ENZYME"/>
    <property type="match status" value="1"/>
</dbReference>
<dbReference type="SUPFAM" id="SSF56436">
    <property type="entry name" value="C-type lectin-like"/>
    <property type="match status" value="1"/>
</dbReference>
<dbReference type="InterPro" id="IPR010982">
    <property type="entry name" value="Lambda_DNA-bd_dom_sf"/>
</dbReference>
<evidence type="ECO:0000259" key="1">
    <source>
        <dbReference type="PROSITE" id="PS50943"/>
    </source>
</evidence>
<dbReference type="EMBL" id="BONF01000026">
    <property type="protein sequence ID" value="GIF83066.1"/>
    <property type="molecule type" value="Genomic_DNA"/>
</dbReference>
<dbReference type="Pfam" id="PF03781">
    <property type="entry name" value="FGE-sulfatase"/>
    <property type="match status" value="1"/>
</dbReference>
<dbReference type="AlphaFoldDB" id="A0A8J3NKU6"/>
<dbReference type="RefSeq" id="WP_203749303.1">
    <property type="nucleotide sequence ID" value="NZ_BONF01000026.1"/>
</dbReference>
<dbReference type="Pfam" id="PF01381">
    <property type="entry name" value="HTH_3"/>
    <property type="match status" value="1"/>
</dbReference>
<evidence type="ECO:0000313" key="2">
    <source>
        <dbReference type="EMBL" id="GIF83066.1"/>
    </source>
</evidence>
<dbReference type="InterPro" id="IPR005532">
    <property type="entry name" value="SUMF_dom"/>
</dbReference>
<dbReference type="PANTHER" id="PTHR23150">
    <property type="entry name" value="SULFATASE MODIFYING FACTOR 1, 2"/>
    <property type="match status" value="1"/>
</dbReference>
<dbReference type="SMART" id="SM00530">
    <property type="entry name" value="HTH_XRE"/>
    <property type="match status" value="1"/>
</dbReference>
<proteinExistence type="predicted"/>
<evidence type="ECO:0000313" key="3">
    <source>
        <dbReference type="Proteomes" id="UP000601223"/>
    </source>
</evidence>
<dbReference type="GO" id="GO:0003677">
    <property type="term" value="F:DNA binding"/>
    <property type="evidence" value="ECO:0007669"/>
    <property type="project" value="InterPro"/>
</dbReference>
<keyword evidence="3" id="KW-1185">Reference proteome</keyword>
<name>A0A8J3NKU6_9ACTN</name>
<gene>
    <name evidence="2" type="ORF">Cba03nite_44150</name>
</gene>
<dbReference type="Proteomes" id="UP000601223">
    <property type="component" value="Unassembled WGS sequence"/>
</dbReference>
<protein>
    <recommendedName>
        <fullName evidence="1">HTH cro/C1-type domain-containing protein</fullName>
    </recommendedName>
</protein>
<dbReference type="PROSITE" id="PS50943">
    <property type="entry name" value="HTH_CROC1"/>
    <property type="match status" value="1"/>
</dbReference>
<dbReference type="Gene3D" id="1.10.260.40">
    <property type="entry name" value="lambda repressor-like DNA-binding domains"/>
    <property type="match status" value="1"/>
</dbReference>
<dbReference type="Gene3D" id="3.90.1580.10">
    <property type="entry name" value="paralog of FGE (formylglycine-generating enzyme)"/>
    <property type="match status" value="1"/>
</dbReference>
<dbReference type="InterPro" id="IPR051043">
    <property type="entry name" value="Sulfatase_Mod_Factor_Kinase"/>
</dbReference>
<dbReference type="InterPro" id="IPR016187">
    <property type="entry name" value="CTDL_fold"/>
</dbReference>
<reference evidence="2 3" key="1">
    <citation type="submission" date="2021-01" db="EMBL/GenBank/DDBJ databases">
        <title>Whole genome shotgun sequence of Catellatospora bangladeshensis NBRC 107357.</title>
        <authorList>
            <person name="Komaki H."/>
            <person name="Tamura T."/>
        </authorList>
    </citation>
    <scope>NUCLEOTIDE SEQUENCE [LARGE SCALE GENOMIC DNA]</scope>
    <source>
        <strain evidence="2 3">NBRC 107357</strain>
    </source>
</reference>
<comment type="caution">
    <text evidence="2">The sequence shown here is derived from an EMBL/GenBank/DDBJ whole genome shotgun (WGS) entry which is preliminary data.</text>
</comment>
<dbReference type="CDD" id="cd00093">
    <property type="entry name" value="HTH_XRE"/>
    <property type="match status" value="1"/>
</dbReference>
<feature type="domain" description="HTH cro/C1-type" evidence="1">
    <location>
        <begin position="12"/>
        <end position="43"/>
    </location>
</feature>
<accession>A0A8J3NKU6</accession>
<dbReference type="InterPro" id="IPR001387">
    <property type="entry name" value="Cro/C1-type_HTH"/>
</dbReference>
<organism evidence="2 3">
    <name type="scientific">Catellatospora bangladeshensis</name>
    <dbReference type="NCBI Taxonomy" id="310355"/>
    <lineage>
        <taxon>Bacteria</taxon>
        <taxon>Bacillati</taxon>
        <taxon>Actinomycetota</taxon>
        <taxon>Actinomycetes</taxon>
        <taxon>Micromonosporales</taxon>
        <taxon>Micromonosporaceae</taxon>
        <taxon>Catellatospora</taxon>
    </lineage>
</organism>
<dbReference type="GO" id="GO:0120147">
    <property type="term" value="F:formylglycine-generating oxidase activity"/>
    <property type="evidence" value="ECO:0007669"/>
    <property type="project" value="TreeGrafter"/>
</dbReference>
<dbReference type="InterPro" id="IPR042095">
    <property type="entry name" value="SUMF_sf"/>
</dbReference>
<sequence length="309" mass="33828">MATVRQWSGSEVRALREARRMSVREFAEHLGVSDRMVSKWEAGGKSIKPRPMNQAALDTSLDHAGEDARARFALLVDASVLAAIPEQASAPEIAHVRHPADGKLMALVDAGVYLSGPSDEPVWLPGFYIDVYPMTNADYSRFVEATGHQQPAHWPGGICPSELSNHPVVFVTWNDASDYARWADKSLPTSQQWEKTARGTRGSVYPWGNQRTPAKCNVREGGIGTTTPVGRYQSGTSVYGVYDLCGNVWEWCRTETTPGRYELKGSAFTSGFERATPSNFNDADASMFDDDTGFRCVVAADAMQALLTA</sequence>
<dbReference type="SUPFAM" id="SSF47413">
    <property type="entry name" value="lambda repressor-like DNA-binding domains"/>
    <property type="match status" value="1"/>
</dbReference>